<keyword evidence="3" id="KW-0479">Metal-binding</keyword>
<dbReference type="InterPro" id="IPR058240">
    <property type="entry name" value="rSAM_sf"/>
</dbReference>
<dbReference type="InterPro" id="IPR007197">
    <property type="entry name" value="rSAM"/>
</dbReference>
<evidence type="ECO:0000256" key="2">
    <source>
        <dbReference type="ARBA" id="ARBA00022691"/>
    </source>
</evidence>
<dbReference type="InterPro" id="IPR024924">
    <property type="entry name" value="7-CO-7-deazaguanine_synth-like"/>
</dbReference>
<evidence type="ECO:0000256" key="3">
    <source>
        <dbReference type="ARBA" id="ARBA00022723"/>
    </source>
</evidence>
<protein>
    <submittedName>
        <fullName evidence="9">NrdG Organic radical activating enzymes</fullName>
    </submittedName>
</protein>
<dbReference type="PIRSF" id="PIRSF000370">
    <property type="entry name" value="QueE"/>
    <property type="match status" value="1"/>
</dbReference>
<dbReference type="Gene3D" id="3.20.20.70">
    <property type="entry name" value="Aldolase class I"/>
    <property type="match status" value="1"/>
</dbReference>
<reference evidence="9" key="1">
    <citation type="submission" date="2020-04" db="EMBL/GenBank/DDBJ databases">
        <authorList>
            <person name="Chiriac C."/>
            <person name="Salcher M."/>
            <person name="Ghai R."/>
            <person name="Kavagutti S V."/>
        </authorList>
    </citation>
    <scope>NUCLEOTIDE SEQUENCE</scope>
</reference>
<keyword evidence="4" id="KW-0460">Magnesium</keyword>
<evidence type="ECO:0000313" key="9">
    <source>
        <dbReference type="EMBL" id="CAB4135783.1"/>
    </source>
</evidence>
<accession>A0A6J5LRG3</accession>
<dbReference type="InterPro" id="IPR027609">
    <property type="entry name" value="rSAM_QueE_proteobac"/>
</dbReference>
<feature type="domain" description="Radical SAM core" evidence="8">
    <location>
        <begin position="16"/>
        <end position="222"/>
    </location>
</feature>
<proteinExistence type="inferred from homology"/>
<dbReference type="GO" id="GO:0051539">
    <property type="term" value="F:4 iron, 4 sulfur cluster binding"/>
    <property type="evidence" value="ECO:0007669"/>
    <property type="project" value="UniProtKB-KW"/>
</dbReference>
<evidence type="ECO:0000259" key="8">
    <source>
        <dbReference type="PROSITE" id="PS51918"/>
    </source>
</evidence>
<dbReference type="GO" id="GO:0046872">
    <property type="term" value="F:metal ion binding"/>
    <property type="evidence" value="ECO:0007669"/>
    <property type="project" value="UniProtKB-KW"/>
</dbReference>
<dbReference type="Pfam" id="PF04055">
    <property type="entry name" value="Radical_SAM"/>
    <property type="match status" value="1"/>
</dbReference>
<evidence type="ECO:0000256" key="7">
    <source>
        <dbReference type="ARBA" id="ARBA00023239"/>
    </source>
</evidence>
<name>A0A6J5LRG3_9CAUD</name>
<evidence type="ECO:0000256" key="4">
    <source>
        <dbReference type="ARBA" id="ARBA00022842"/>
    </source>
</evidence>
<dbReference type="PANTHER" id="PTHR42836">
    <property type="entry name" value="7-CARBOXY-7-DEAZAGUANINE SYNTHASE"/>
    <property type="match status" value="1"/>
</dbReference>
<dbReference type="PANTHER" id="PTHR42836:SF1">
    <property type="entry name" value="7-CARBOXY-7-DEAZAGUANINE SYNTHASE"/>
    <property type="match status" value="1"/>
</dbReference>
<dbReference type="NCBIfam" id="TIGR04322">
    <property type="entry name" value="rSAM_QueE_Ecoli"/>
    <property type="match status" value="1"/>
</dbReference>
<dbReference type="SFLD" id="SFLDS00029">
    <property type="entry name" value="Radical_SAM"/>
    <property type="match status" value="1"/>
</dbReference>
<sequence>MKINEIFKTIQGEATYTGTPSLFIRTQGCPVWCSWCDTKFTWHNGKKSQLKDKSEIIEKVGQDERFTELANQELLEIAKQYKVNHIVITGGEPCINNLTDITTLLIENGFSVQIETSCTQEIKCHNKTWITGSPKINMAGKQEIKSNALQRTNEIKFPILNENDLKNLLGLINDYQLDNKLIWLQPVDLDGDKDTSLKLCLEACYQHNFRLSIQTHKYIGLK</sequence>
<keyword evidence="1" id="KW-0004">4Fe-4S</keyword>
<dbReference type="PROSITE" id="PS51918">
    <property type="entry name" value="RADICAL_SAM"/>
    <property type="match status" value="1"/>
</dbReference>
<evidence type="ECO:0000256" key="6">
    <source>
        <dbReference type="ARBA" id="ARBA00023014"/>
    </source>
</evidence>
<dbReference type="GO" id="GO:0016829">
    <property type="term" value="F:lyase activity"/>
    <property type="evidence" value="ECO:0007669"/>
    <property type="project" value="UniProtKB-KW"/>
</dbReference>
<keyword evidence="5" id="KW-0408">Iron</keyword>
<keyword evidence="6" id="KW-0411">Iron-sulfur</keyword>
<keyword evidence="2" id="KW-0949">S-adenosyl-L-methionine</keyword>
<dbReference type="EMBL" id="LR796304">
    <property type="protein sequence ID" value="CAB4135783.1"/>
    <property type="molecule type" value="Genomic_DNA"/>
</dbReference>
<dbReference type="HAMAP" id="MF_00917">
    <property type="entry name" value="QueE"/>
    <property type="match status" value="1"/>
</dbReference>
<dbReference type="SUPFAM" id="SSF102114">
    <property type="entry name" value="Radical SAM enzymes"/>
    <property type="match status" value="1"/>
</dbReference>
<gene>
    <name evidence="9" type="ORF">UFOVP286_54</name>
</gene>
<evidence type="ECO:0000256" key="5">
    <source>
        <dbReference type="ARBA" id="ARBA00023004"/>
    </source>
</evidence>
<evidence type="ECO:0000256" key="1">
    <source>
        <dbReference type="ARBA" id="ARBA00022485"/>
    </source>
</evidence>
<dbReference type="InterPro" id="IPR013785">
    <property type="entry name" value="Aldolase_TIM"/>
</dbReference>
<organism evidence="9">
    <name type="scientific">uncultured Caudovirales phage</name>
    <dbReference type="NCBI Taxonomy" id="2100421"/>
    <lineage>
        <taxon>Viruses</taxon>
        <taxon>Duplodnaviria</taxon>
        <taxon>Heunggongvirae</taxon>
        <taxon>Uroviricota</taxon>
        <taxon>Caudoviricetes</taxon>
        <taxon>Peduoviridae</taxon>
        <taxon>Maltschvirus</taxon>
        <taxon>Maltschvirus maltsch</taxon>
    </lineage>
</organism>
<keyword evidence="7" id="KW-0456">Lyase</keyword>